<sequence length="274" mass="29911">MRTSGEVALASATRTLNAALAQPGVDAMRVAEDFFGLSDLVREDARLRRGMTDPARSVDDKRTLSRGAVGSVVTATTATVLDDLVASHWSDPMDLHDACEVLGIIATMEDARRNDALETVGQELFAVADFLADYRDLRLELSDMGHGNRHERGDLAQSIFKDQLTKWTMRLVRRGVGRTSHGRLLSTLRRFAERAASMMNSVLVSVQAAAPMTDAQIERLRAVLTCKLGRDVTLTVSIDPALVGGFRFEVGNTALDSSIQTQLNDLRRALVGSR</sequence>
<evidence type="ECO:0000256" key="3">
    <source>
        <dbReference type="ARBA" id="ARBA00022781"/>
    </source>
</evidence>
<dbReference type="PRINTS" id="PR00125">
    <property type="entry name" value="ATPASEDELTA"/>
</dbReference>
<keyword evidence="5 7" id="KW-0472">Membrane</keyword>
<keyword evidence="4 7" id="KW-0406">Ion transport</keyword>
<keyword evidence="7" id="KW-0139">CF(1)</keyword>
<dbReference type="NCBIfam" id="NF009967">
    <property type="entry name" value="PRK13430.1"/>
    <property type="match status" value="1"/>
</dbReference>
<comment type="function">
    <text evidence="7">F(1)F(0) ATP synthase produces ATP from ADP in the presence of a proton or sodium gradient. F-type ATPases consist of two structural domains, F(1) containing the extramembraneous catalytic core and F(0) containing the membrane proton channel, linked together by a central stalk and a peripheral stalk. During catalysis, ATP synthesis in the catalytic domain of F(1) is coupled via a rotary mechanism of the central stalk subunits to proton translocation.</text>
</comment>
<comment type="function">
    <text evidence="7">This protein is part of the stalk that links CF(0) to CF(1). It either transmits conformational changes from CF(0) to CF(1) or is implicated in proton conduction.</text>
</comment>
<dbReference type="Proteomes" id="UP000280444">
    <property type="component" value="Unassembled WGS sequence"/>
</dbReference>
<dbReference type="HAMAP" id="MF_01416">
    <property type="entry name" value="ATP_synth_delta_bact"/>
    <property type="match status" value="1"/>
</dbReference>
<evidence type="ECO:0000256" key="6">
    <source>
        <dbReference type="ARBA" id="ARBA00023310"/>
    </source>
</evidence>
<dbReference type="AlphaFoldDB" id="A0A3P1SC80"/>
<reference evidence="8 9" key="1">
    <citation type="submission" date="2018-11" db="EMBL/GenBank/DDBJ databases">
        <title>Genomes From Bacteria Associated with the Canine Oral Cavity: a Test Case for Automated Genome-Based Taxonomic Assignment.</title>
        <authorList>
            <person name="Coil D.A."/>
            <person name="Jospin G."/>
            <person name="Darling A.E."/>
            <person name="Wallis C."/>
            <person name="Davis I.J."/>
            <person name="Harris S."/>
            <person name="Eisen J.A."/>
            <person name="Holcombe L.J."/>
            <person name="O'Flynn C."/>
        </authorList>
    </citation>
    <scope>NUCLEOTIDE SEQUENCE [LARGE SCALE GENOMIC DNA]</scope>
    <source>
        <strain evidence="8 9">OH770</strain>
    </source>
</reference>
<dbReference type="PANTHER" id="PTHR11910">
    <property type="entry name" value="ATP SYNTHASE DELTA CHAIN"/>
    <property type="match status" value="1"/>
</dbReference>
<dbReference type="GO" id="GO:0046933">
    <property type="term" value="F:proton-transporting ATP synthase activity, rotational mechanism"/>
    <property type="evidence" value="ECO:0007669"/>
    <property type="project" value="UniProtKB-UniRule"/>
</dbReference>
<keyword evidence="2 7" id="KW-0813">Transport</keyword>
<dbReference type="NCBIfam" id="TIGR01145">
    <property type="entry name" value="ATP_synt_delta"/>
    <property type="match status" value="1"/>
</dbReference>
<dbReference type="OrthoDB" id="5242917at2"/>
<gene>
    <name evidence="7" type="primary">atpH</name>
    <name evidence="8" type="ORF">EII11_08410</name>
</gene>
<dbReference type="GO" id="GO:0045259">
    <property type="term" value="C:proton-transporting ATP synthase complex"/>
    <property type="evidence" value="ECO:0007669"/>
    <property type="project" value="UniProtKB-KW"/>
</dbReference>
<evidence type="ECO:0000256" key="4">
    <source>
        <dbReference type="ARBA" id="ARBA00023065"/>
    </source>
</evidence>
<comment type="subcellular location">
    <subcellularLocation>
        <location evidence="7">Cell membrane</location>
        <topology evidence="7">Peripheral membrane protein</topology>
    </subcellularLocation>
    <subcellularLocation>
        <location evidence="1">Membrane</location>
    </subcellularLocation>
</comment>
<organism evidence="8 9">
    <name type="scientific">Schaalia canis</name>
    <dbReference type="NCBI Taxonomy" id="100469"/>
    <lineage>
        <taxon>Bacteria</taxon>
        <taxon>Bacillati</taxon>
        <taxon>Actinomycetota</taxon>
        <taxon>Actinomycetes</taxon>
        <taxon>Actinomycetales</taxon>
        <taxon>Actinomycetaceae</taxon>
        <taxon>Schaalia</taxon>
    </lineage>
</organism>
<keyword evidence="9" id="KW-1185">Reference proteome</keyword>
<protein>
    <recommendedName>
        <fullName evidence="7">ATP synthase subunit delta</fullName>
    </recommendedName>
    <alternativeName>
        <fullName evidence="7">ATP synthase F(1) sector subunit delta</fullName>
    </alternativeName>
    <alternativeName>
        <fullName evidence="7">F-type ATPase subunit delta</fullName>
        <shortName evidence="7">F-ATPase subunit delta</shortName>
    </alternativeName>
</protein>
<evidence type="ECO:0000256" key="2">
    <source>
        <dbReference type="ARBA" id="ARBA00022448"/>
    </source>
</evidence>
<keyword evidence="3 7" id="KW-0375">Hydrogen ion transport</keyword>
<keyword evidence="7" id="KW-1003">Cell membrane</keyword>
<evidence type="ECO:0000313" key="8">
    <source>
        <dbReference type="EMBL" id="RRC94883.1"/>
    </source>
</evidence>
<dbReference type="GO" id="GO:0016787">
    <property type="term" value="F:hydrolase activity"/>
    <property type="evidence" value="ECO:0007669"/>
    <property type="project" value="UniProtKB-KW"/>
</dbReference>
<accession>A0A3P1SC80</accession>
<name>A0A3P1SC80_9ACTO</name>
<keyword evidence="8" id="KW-0378">Hydrolase</keyword>
<evidence type="ECO:0000256" key="7">
    <source>
        <dbReference type="HAMAP-Rule" id="MF_01416"/>
    </source>
</evidence>
<evidence type="ECO:0000313" key="9">
    <source>
        <dbReference type="Proteomes" id="UP000280444"/>
    </source>
</evidence>
<dbReference type="EMBL" id="RQZF01000009">
    <property type="protein sequence ID" value="RRC94883.1"/>
    <property type="molecule type" value="Genomic_DNA"/>
</dbReference>
<keyword evidence="6 7" id="KW-0066">ATP synthesis</keyword>
<evidence type="ECO:0000256" key="1">
    <source>
        <dbReference type="ARBA" id="ARBA00004370"/>
    </source>
</evidence>
<dbReference type="RefSeq" id="WP_124871450.1">
    <property type="nucleotide sequence ID" value="NZ_RQZF01000009.1"/>
</dbReference>
<dbReference type="Pfam" id="PF00213">
    <property type="entry name" value="OSCP"/>
    <property type="match status" value="1"/>
</dbReference>
<comment type="caution">
    <text evidence="8">The sequence shown here is derived from an EMBL/GenBank/DDBJ whole genome shotgun (WGS) entry which is preliminary data.</text>
</comment>
<evidence type="ECO:0000256" key="5">
    <source>
        <dbReference type="ARBA" id="ARBA00023136"/>
    </source>
</evidence>
<dbReference type="InterPro" id="IPR000711">
    <property type="entry name" value="ATPase_OSCP/dsu"/>
</dbReference>
<comment type="similarity">
    <text evidence="7">Belongs to the ATPase delta chain family.</text>
</comment>
<dbReference type="GO" id="GO:0005886">
    <property type="term" value="C:plasma membrane"/>
    <property type="evidence" value="ECO:0007669"/>
    <property type="project" value="UniProtKB-SubCell"/>
</dbReference>
<proteinExistence type="inferred from homology"/>